<dbReference type="Ensembl" id="ENSFHET00000031590.1">
    <property type="protein sequence ID" value="ENSFHEP00000011426.1"/>
    <property type="gene ID" value="ENSFHEG00000012854.1"/>
</dbReference>
<feature type="chain" id="PRO_5018710734" evidence="11">
    <location>
        <begin position="27"/>
        <end position="221"/>
    </location>
</feature>
<keyword evidence="8" id="KW-0393">Immunoglobulin domain</keyword>
<dbReference type="GO" id="GO:0043277">
    <property type="term" value="P:apoptotic cell clearance"/>
    <property type="evidence" value="ECO:0007669"/>
    <property type="project" value="TreeGrafter"/>
</dbReference>
<evidence type="ECO:0000256" key="5">
    <source>
        <dbReference type="ARBA" id="ARBA00023136"/>
    </source>
</evidence>
<feature type="transmembrane region" description="Helical" evidence="10">
    <location>
        <begin position="171"/>
        <end position="190"/>
    </location>
</feature>
<dbReference type="SUPFAM" id="SSF48726">
    <property type="entry name" value="Immunoglobulin"/>
    <property type="match status" value="1"/>
</dbReference>
<evidence type="ECO:0000256" key="11">
    <source>
        <dbReference type="SAM" id="SignalP"/>
    </source>
</evidence>
<dbReference type="Gene3D" id="2.60.40.10">
    <property type="entry name" value="Immunoglobulins"/>
    <property type="match status" value="1"/>
</dbReference>
<comment type="subcellular location">
    <subcellularLocation>
        <location evidence="1">Membrane</location>
        <topology evidence="1">Single-pass type I membrane protein</topology>
    </subcellularLocation>
</comment>
<dbReference type="FunFam" id="2.60.40.10:FF:000774">
    <property type="entry name" value="Hepatitis A virus cellular receptor 1"/>
    <property type="match status" value="1"/>
</dbReference>
<evidence type="ECO:0000256" key="7">
    <source>
        <dbReference type="ARBA" id="ARBA00023180"/>
    </source>
</evidence>
<feature type="signal peptide" evidence="11">
    <location>
        <begin position="1"/>
        <end position="26"/>
    </location>
</feature>
<dbReference type="GO" id="GO:0001786">
    <property type="term" value="F:phosphatidylserine binding"/>
    <property type="evidence" value="ECO:0007669"/>
    <property type="project" value="TreeGrafter"/>
</dbReference>
<accession>A0A3Q2PEW2</accession>
<keyword evidence="4 10" id="KW-1133">Transmembrane helix</keyword>
<proteinExistence type="inferred from homology"/>
<evidence type="ECO:0000313" key="13">
    <source>
        <dbReference type="Ensembl" id="ENSFHEP00000011426.1"/>
    </source>
</evidence>
<dbReference type="InterPro" id="IPR007110">
    <property type="entry name" value="Ig-like_dom"/>
</dbReference>
<dbReference type="InterPro" id="IPR036179">
    <property type="entry name" value="Ig-like_dom_sf"/>
</dbReference>
<dbReference type="InterPro" id="IPR013106">
    <property type="entry name" value="Ig_V-set"/>
</dbReference>
<keyword evidence="7" id="KW-0325">Glycoprotein</keyword>
<keyword evidence="5 10" id="KW-0472">Membrane</keyword>
<reference evidence="13" key="1">
    <citation type="submission" date="2025-08" db="UniProtKB">
        <authorList>
            <consortium name="Ensembl"/>
        </authorList>
    </citation>
    <scope>IDENTIFICATION</scope>
</reference>
<evidence type="ECO:0000256" key="6">
    <source>
        <dbReference type="ARBA" id="ARBA00023157"/>
    </source>
</evidence>
<comment type="similarity">
    <text evidence="9">Belongs to the immunoglobulin superfamily. TIM family.</text>
</comment>
<dbReference type="GO" id="GO:0060097">
    <property type="term" value="P:cytoskeletal rearrangement involved in phagocytosis, engulfment"/>
    <property type="evidence" value="ECO:0007669"/>
    <property type="project" value="TreeGrafter"/>
</dbReference>
<evidence type="ECO:0000256" key="10">
    <source>
        <dbReference type="SAM" id="Phobius"/>
    </source>
</evidence>
<evidence type="ECO:0000313" key="14">
    <source>
        <dbReference type="Proteomes" id="UP000265000"/>
    </source>
</evidence>
<dbReference type="Pfam" id="PF07686">
    <property type="entry name" value="V-set"/>
    <property type="match status" value="1"/>
</dbReference>
<evidence type="ECO:0000256" key="2">
    <source>
        <dbReference type="ARBA" id="ARBA00022692"/>
    </source>
</evidence>
<dbReference type="SMART" id="SM00409">
    <property type="entry name" value="IG"/>
    <property type="match status" value="1"/>
</dbReference>
<evidence type="ECO:0000256" key="9">
    <source>
        <dbReference type="ARBA" id="ARBA00038203"/>
    </source>
</evidence>
<dbReference type="GeneTree" id="ENSGT00940000161609"/>
<dbReference type="GO" id="GO:0016020">
    <property type="term" value="C:membrane"/>
    <property type="evidence" value="ECO:0007669"/>
    <property type="project" value="UniProtKB-SubCell"/>
</dbReference>
<feature type="domain" description="Ig-like" evidence="12">
    <location>
        <begin position="13"/>
        <end position="130"/>
    </location>
</feature>
<keyword evidence="6" id="KW-1015">Disulfide bond</keyword>
<evidence type="ECO:0000256" key="1">
    <source>
        <dbReference type="ARBA" id="ARBA00004479"/>
    </source>
</evidence>
<sequence length="221" mass="24674">MVIQYPAHMFGLPILFLLILIQVSSCTIKVTGYIGQDVTLPCAYDAQSNGVLSFCWGLGRVPRSKCADTILSSEYGEVTYRESSRYQLLSQVEQGNVSLTILNAQRSDAGIYGCRVEIPGLFNDQKSNINLIMEEERVISHEMEATDATVTTPQSPTSPGNFKAFLGEENIGRIAAIFLFTIILILILIFRRNVLMRRTKPLQLHTCTVVENMYDTIPMAK</sequence>
<dbReference type="PANTHER" id="PTHR46608:SF3">
    <property type="entry name" value="T-CELL IMMUNOGLOBULIN AND MUCIN DOMAIN-CONTAINING PROTEIN 4"/>
    <property type="match status" value="1"/>
</dbReference>
<keyword evidence="2 10" id="KW-0812">Transmembrane</keyword>
<evidence type="ECO:0000256" key="8">
    <source>
        <dbReference type="ARBA" id="ARBA00023319"/>
    </source>
</evidence>
<dbReference type="Proteomes" id="UP000265000">
    <property type="component" value="Unplaced"/>
</dbReference>
<name>A0A3Q2PEW2_FUNHE</name>
<organism evidence="13 14">
    <name type="scientific">Fundulus heteroclitus</name>
    <name type="common">Killifish</name>
    <name type="synonym">Mummichog</name>
    <dbReference type="NCBI Taxonomy" id="8078"/>
    <lineage>
        <taxon>Eukaryota</taxon>
        <taxon>Metazoa</taxon>
        <taxon>Chordata</taxon>
        <taxon>Craniata</taxon>
        <taxon>Vertebrata</taxon>
        <taxon>Euteleostomi</taxon>
        <taxon>Actinopterygii</taxon>
        <taxon>Neopterygii</taxon>
        <taxon>Teleostei</taxon>
        <taxon>Neoteleostei</taxon>
        <taxon>Acanthomorphata</taxon>
        <taxon>Ovalentaria</taxon>
        <taxon>Atherinomorphae</taxon>
        <taxon>Cyprinodontiformes</taxon>
        <taxon>Fundulidae</taxon>
        <taxon>Fundulus</taxon>
    </lineage>
</organism>
<evidence type="ECO:0000256" key="4">
    <source>
        <dbReference type="ARBA" id="ARBA00022989"/>
    </source>
</evidence>
<evidence type="ECO:0000256" key="3">
    <source>
        <dbReference type="ARBA" id="ARBA00022729"/>
    </source>
</evidence>
<dbReference type="AlphaFoldDB" id="A0A3Q2PEW2"/>
<dbReference type="PANTHER" id="PTHR46608">
    <property type="entry name" value="T-CELL IMMUNOGLOBULIN AND MUCIN DOMAIN-CONTAINING PROTEIN 4"/>
    <property type="match status" value="1"/>
</dbReference>
<dbReference type="InterPro" id="IPR013783">
    <property type="entry name" value="Ig-like_fold"/>
</dbReference>
<evidence type="ECO:0000259" key="12">
    <source>
        <dbReference type="PROSITE" id="PS50835"/>
    </source>
</evidence>
<keyword evidence="3 11" id="KW-0732">Signal</keyword>
<dbReference type="PROSITE" id="PS50835">
    <property type="entry name" value="IG_LIKE"/>
    <property type="match status" value="1"/>
</dbReference>
<dbReference type="InterPro" id="IPR003599">
    <property type="entry name" value="Ig_sub"/>
</dbReference>
<reference evidence="13" key="2">
    <citation type="submission" date="2025-09" db="UniProtKB">
        <authorList>
            <consortium name="Ensembl"/>
        </authorList>
    </citation>
    <scope>IDENTIFICATION</scope>
</reference>
<protein>
    <submittedName>
        <fullName evidence="13">T-cell immunoglobulin and mucin domain-containing protein 4</fullName>
    </submittedName>
</protein>
<keyword evidence="14" id="KW-1185">Reference proteome</keyword>